<sequence length="107" mass="11945">LFANTLVLRVNTRHHNLGDYLEHVKEAHIGAQSHQDVPFEQLVDALQIPRSTAYSPVFQIMLTTNSEFALADSSGQQLAGLEFTPRLPEACTPSLISKLTLIWMMPD</sequence>
<dbReference type="GO" id="GO:0003824">
    <property type="term" value="F:catalytic activity"/>
    <property type="evidence" value="ECO:0007669"/>
    <property type="project" value="InterPro"/>
</dbReference>
<dbReference type="Proteomes" id="UP000036850">
    <property type="component" value="Unassembled WGS sequence"/>
</dbReference>
<dbReference type="SUPFAM" id="SSF52777">
    <property type="entry name" value="CoA-dependent acyltransferases"/>
    <property type="match status" value="1"/>
</dbReference>
<evidence type="ECO:0000259" key="1">
    <source>
        <dbReference type="Pfam" id="PF00668"/>
    </source>
</evidence>
<dbReference type="EMBL" id="LFZX01000421">
    <property type="protein sequence ID" value="KNC65061.1"/>
    <property type="molecule type" value="Genomic_DNA"/>
</dbReference>
<evidence type="ECO:0000313" key="2">
    <source>
        <dbReference type="EMBL" id="KNC65061.1"/>
    </source>
</evidence>
<protein>
    <recommendedName>
        <fullName evidence="1">Condensation domain-containing protein</fullName>
    </recommendedName>
</protein>
<accession>A0A0L0EL02</accession>
<dbReference type="Gene3D" id="3.30.559.30">
    <property type="entry name" value="Nonribosomal peptide synthetase, condensation domain"/>
    <property type="match status" value="1"/>
</dbReference>
<gene>
    <name evidence="2" type="ORF">AC626_25540</name>
</gene>
<dbReference type="InterPro" id="IPR001242">
    <property type="entry name" value="Condensation_dom"/>
</dbReference>
<organism evidence="2 3">
    <name type="scientific">Pseudoalteromonas rubra</name>
    <dbReference type="NCBI Taxonomy" id="43658"/>
    <lineage>
        <taxon>Bacteria</taxon>
        <taxon>Pseudomonadati</taxon>
        <taxon>Pseudomonadota</taxon>
        <taxon>Gammaproteobacteria</taxon>
        <taxon>Alteromonadales</taxon>
        <taxon>Pseudoalteromonadaceae</taxon>
        <taxon>Pseudoalteromonas</taxon>
    </lineage>
</organism>
<dbReference type="Pfam" id="PF00668">
    <property type="entry name" value="Condensation"/>
    <property type="match status" value="1"/>
</dbReference>
<feature type="non-terminal residue" evidence="2">
    <location>
        <position position="1"/>
    </location>
</feature>
<dbReference type="PATRIC" id="fig|43658.6.peg.3896"/>
<dbReference type="AlphaFoldDB" id="A0A0L0EL02"/>
<name>A0A0L0EL02_9GAMM</name>
<reference evidence="3" key="1">
    <citation type="submission" date="2015-07" db="EMBL/GenBank/DDBJ databases">
        <title>Draft genome sequence of a Pseudoalteromonas rubra strain, OCN096, isolated from Kaneohe Bay, Oahu, Hawaii.</title>
        <authorList>
            <person name="Beurmann S."/>
            <person name="Ushijima B."/>
            <person name="Belcaid M."/>
            <person name="Callahan S.M."/>
            <person name="Aeby G.S."/>
        </authorList>
    </citation>
    <scope>NUCLEOTIDE SEQUENCE [LARGE SCALE GENOMIC DNA]</scope>
    <source>
        <strain evidence="3">OCN096</strain>
    </source>
</reference>
<evidence type="ECO:0000313" key="3">
    <source>
        <dbReference type="Proteomes" id="UP000036850"/>
    </source>
</evidence>
<proteinExistence type="predicted"/>
<feature type="domain" description="Condensation" evidence="1">
    <location>
        <begin position="1"/>
        <end position="83"/>
    </location>
</feature>
<comment type="caution">
    <text evidence="2">The sequence shown here is derived from an EMBL/GenBank/DDBJ whole genome shotgun (WGS) entry which is preliminary data.</text>
</comment>